<comment type="subunit">
    <text evidence="8">Interacts (via the WW domains) with the phosphorylated C-terminal domain of NRPB1 (via CTD domain).</text>
</comment>
<dbReference type="InterPro" id="IPR036517">
    <property type="entry name" value="FF_domain_sf"/>
</dbReference>
<feature type="domain" description="FF" evidence="12">
    <location>
        <begin position="638"/>
        <end position="693"/>
    </location>
</feature>
<dbReference type="FunFam" id="1.10.10.440:FF:000026">
    <property type="entry name" value="Pre-mRNA-processing protein 40A"/>
    <property type="match status" value="1"/>
</dbReference>
<comment type="function">
    <text evidence="6">Binds the phosphorylated C-terminal domain (CTD) of the largest subunit of RNA polymerase II and functions as a scaffold for RNA processing machineries. May be involved in pre-mRNA splicing.</text>
</comment>
<keyword evidence="5" id="KW-0539">Nucleus</keyword>
<keyword evidence="9" id="KW-0175">Coiled coil</keyword>
<dbReference type="OrthoDB" id="187617at2759"/>
<dbReference type="Gene3D" id="1.10.10.440">
    <property type="entry name" value="FF domain"/>
    <property type="match status" value="5"/>
</dbReference>
<feature type="compositionally biased region" description="Basic and acidic residues" evidence="10">
    <location>
        <begin position="1035"/>
        <end position="1045"/>
    </location>
</feature>
<feature type="compositionally biased region" description="Low complexity" evidence="10">
    <location>
        <begin position="224"/>
        <end position="241"/>
    </location>
</feature>
<dbReference type="SMART" id="SM00441">
    <property type="entry name" value="FF"/>
    <property type="match status" value="5"/>
</dbReference>
<comment type="subcellular location">
    <subcellularLocation>
        <location evidence="1">Nucleus</location>
    </subcellularLocation>
</comment>
<dbReference type="GO" id="GO:0045292">
    <property type="term" value="P:mRNA cis splicing, via spliceosome"/>
    <property type="evidence" value="ECO:0007669"/>
    <property type="project" value="InterPro"/>
</dbReference>
<evidence type="ECO:0000313" key="13">
    <source>
        <dbReference type="EMBL" id="KAJ0982381.1"/>
    </source>
</evidence>
<dbReference type="SUPFAM" id="SSF51045">
    <property type="entry name" value="WW domain"/>
    <property type="match status" value="2"/>
</dbReference>
<feature type="region of interest" description="Disordered" evidence="10">
    <location>
        <begin position="112"/>
        <end position="142"/>
    </location>
</feature>
<feature type="domain" description="WW" evidence="11">
    <location>
        <begin position="327"/>
        <end position="360"/>
    </location>
</feature>
<keyword evidence="4" id="KW-0508">mRNA splicing</keyword>
<organism evidence="13 14">
    <name type="scientific">Dioscorea zingiberensis</name>
    <dbReference type="NCBI Taxonomy" id="325984"/>
    <lineage>
        <taxon>Eukaryota</taxon>
        <taxon>Viridiplantae</taxon>
        <taxon>Streptophyta</taxon>
        <taxon>Embryophyta</taxon>
        <taxon>Tracheophyta</taxon>
        <taxon>Spermatophyta</taxon>
        <taxon>Magnoliopsida</taxon>
        <taxon>Liliopsida</taxon>
        <taxon>Dioscoreales</taxon>
        <taxon>Dioscoreaceae</taxon>
        <taxon>Dioscorea</taxon>
    </lineage>
</organism>
<feature type="region of interest" description="Disordered" evidence="10">
    <location>
        <begin position="976"/>
        <end position="1131"/>
    </location>
</feature>
<feature type="domain" description="FF" evidence="12">
    <location>
        <begin position="699"/>
        <end position="760"/>
    </location>
</feature>
<feature type="region of interest" description="Disordered" evidence="10">
    <location>
        <begin position="160"/>
        <end position="244"/>
    </location>
</feature>
<dbReference type="SMART" id="SM00456">
    <property type="entry name" value="WW"/>
    <property type="match status" value="2"/>
</dbReference>
<feature type="compositionally biased region" description="Polar residues" evidence="10">
    <location>
        <begin position="316"/>
        <end position="332"/>
    </location>
</feature>
<dbReference type="GO" id="GO:0003723">
    <property type="term" value="F:RNA binding"/>
    <property type="evidence" value="ECO:0007669"/>
    <property type="project" value="TreeGrafter"/>
</dbReference>
<dbReference type="SUPFAM" id="SSF81698">
    <property type="entry name" value="FF domain"/>
    <property type="match status" value="5"/>
</dbReference>
<feature type="compositionally biased region" description="Basic and acidic residues" evidence="10">
    <location>
        <begin position="976"/>
        <end position="1022"/>
    </location>
</feature>
<feature type="domain" description="FF" evidence="12">
    <location>
        <begin position="778"/>
        <end position="841"/>
    </location>
</feature>
<feature type="compositionally biased region" description="Basic and acidic residues" evidence="10">
    <location>
        <begin position="1101"/>
        <end position="1110"/>
    </location>
</feature>
<keyword evidence="2" id="KW-0507">mRNA processing</keyword>
<dbReference type="InterPro" id="IPR039726">
    <property type="entry name" value="Prp40-like"/>
</dbReference>
<dbReference type="InterPro" id="IPR002713">
    <property type="entry name" value="FF_domain"/>
</dbReference>
<dbReference type="CDD" id="cd00201">
    <property type="entry name" value="WW"/>
    <property type="match status" value="2"/>
</dbReference>
<dbReference type="Pfam" id="PF00397">
    <property type="entry name" value="WW"/>
    <property type="match status" value="2"/>
</dbReference>
<feature type="coiled-coil region" evidence="9">
    <location>
        <begin position="754"/>
        <end position="789"/>
    </location>
</feature>
<evidence type="ECO:0000256" key="6">
    <source>
        <dbReference type="ARBA" id="ARBA00056384"/>
    </source>
</evidence>
<dbReference type="GO" id="GO:0070063">
    <property type="term" value="F:RNA polymerase binding"/>
    <property type="evidence" value="ECO:0007669"/>
    <property type="project" value="UniProtKB-ARBA"/>
</dbReference>
<gene>
    <name evidence="13" type="ORF">J5N97_010636</name>
</gene>
<dbReference type="Pfam" id="PF25432">
    <property type="entry name" value="FF_PRPF40A"/>
    <property type="match status" value="1"/>
</dbReference>
<dbReference type="Gene3D" id="2.20.70.10">
    <property type="match status" value="2"/>
</dbReference>
<protein>
    <recommendedName>
        <fullName evidence="15">Pre-mRNA-processing protein 40A</fullName>
    </recommendedName>
</protein>
<evidence type="ECO:0000256" key="4">
    <source>
        <dbReference type="ARBA" id="ARBA00023187"/>
    </source>
</evidence>
<evidence type="ECO:0000259" key="12">
    <source>
        <dbReference type="PROSITE" id="PS51676"/>
    </source>
</evidence>
<evidence type="ECO:0000256" key="5">
    <source>
        <dbReference type="ARBA" id="ARBA00023242"/>
    </source>
</evidence>
<reference evidence="13" key="2">
    <citation type="journal article" date="2022" name="Hortic Res">
        <title>The genome of Dioscorea zingiberensis sheds light on the biosynthesis, origin and evolution of the medicinally important diosgenin saponins.</title>
        <authorList>
            <person name="Li Y."/>
            <person name="Tan C."/>
            <person name="Li Z."/>
            <person name="Guo J."/>
            <person name="Li S."/>
            <person name="Chen X."/>
            <person name="Wang C."/>
            <person name="Dai X."/>
            <person name="Yang H."/>
            <person name="Song W."/>
            <person name="Hou L."/>
            <person name="Xu J."/>
            <person name="Tong Z."/>
            <person name="Xu A."/>
            <person name="Yuan X."/>
            <person name="Wang W."/>
            <person name="Yang Q."/>
            <person name="Chen L."/>
            <person name="Sun Z."/>
            <person name="Wang K."/>
            <person name="Pan B."/>
            <person name="Chen J."/>
            <person name="Bao Y."/>
            <person name="Liu F."/>
            <person name="Qi X."/>
            <person name="Gang D.R."/>
            <person name="Wen J."/>
            <person name="Li J."/>
        </authorList>
    </citation>
    <scope>NUCLEOTIDE SEQUENCE</scope>
    <source>
        <strain evidence="13">Dzin_1.0</strain>
    </source>
</reference>
<accession>A0A9D5HMZ0</accession>
<keyword evidence="3" id="KW-0677">Repeat</keyword>
<evidence type="ECO:0000313" key="14">
    <source>
        <dbReference type="Proteomes" id="UP001085076"/>
    </source>
</evidence>
<dbReference type="PROSITE" id="PS01159">
    <property type="entry name" value="WW_DOMAIN_1"/>
    <property type="match status" value="1"/>
</dbReference>
<dbReference type="FunFam" id="2.20.70.10:FF:000228">
    <property type="entry name" value="Pre-mRNA-processing protein 40A"/>
    <property type="match status" value="1"/>
</dbReference>
<feature type="compositionally biased region" description="Polar residues" evidence="10">
    <location>
        <begin position="197"/>
        <end position="210"/>
    </location>
</feature>
<dbReference type="EMBL" id="JAGGNH010000002">
    <property type="protein sequence ID" value="KAJ0982381.1"/>
    <property type="molecule type" value="Genomic_DNA"/>
</dbReference>
<evidence type="ECO:0000256" key="2">
    <source>
        <dbReference type="ARBA" id="ARBA00022664"/>
    </source>
</evidence>
<evidence type="ECO:0000256" key="1">
    <source>
        <dbReference type="ARBA" id="ARBA00004123"/>
    </source>
</evidence>
<evidence type="ECO:0000256" key="10">
    <source>
        <dbReference type="SAM" id="MobiDB-lite"/>
    </source>
</evidence>
<dbReference type="GO" id="GO:0005685">
    <property type="term" value="C:U1 snRNP"/>
    <property type="evidence" value="ECO:0007669"/>
    <property type="project" value="TreeGrafter"/>
</dbReference>
<proteinExistence type="inferred from homology"/>
<dbReference type="InterPro" id="IPR036020">
    <property type="entry name" value="WW_dom_sf"/>
</dbReference>
<dbReference type="FunFam" id="1.10.10.440:FF:000013">
    <property type="entry name" value="pre-mRNA-processing protein 40A isoform X1"/>
    <property type="match status" value="1"/>
</dbReference>
<evidence type="ECO:0000256" key="9">
    <source>
        <dbReference type="SAM" id="Coils"/>
    </source>
</evidence>
<dbReference type="FunFam" id="1.10.10.440:FF:000024">
    <property type="entry name" value="Pre-mRNA-processing protein 40A"/>
    <property type="match status" value="1"/>
</dbReference>
<dbReference type="PROSITE" id="PS51676">
    <property type="entry name" value="FF"/>
    <property type="match status" value="4"/>
</dbReference>
<evidence type="ECO:0000256" key="8">
    <source>
        <dbReference type="ARBA" id="ARBA00064817"/>
    </source>
</evidence>
<dbReference type="Pfam" id="PF01846">
    <property type="entry name" value="FF"/>
    <property type="match status" value="3"/>
</dbReference>
<dbReference type="GO" id="GO:0071004">
    <property type="term" value="C:U2-type prespliceosome"/>
    <property type="evidence" value="ECO:0007669"/>
    <property type="project" value="TreeGrafter"/>
</dbReference>
<reference evidence="13" key="1">
    <citation type="submission" date="2021-03" db="EMBL/GenBank/DDBJ databases">
        <authorList>
            <person name="Li Z."/>
            <person name="Yang C."/>
        </authorList>
    </citation>
    <scope>NUCLEOTIDE SEQUENCE</scope>
    <source>
        <strain evidence="13">Dzin_1.0</strain>
        <tissue evidence="13">Leaf</tissue>
    </source>
</reference>
<dbReference type="PANTHER" id="PTHR11864:SF0">
    <property type="entry name" value="PRP40 PRE-MRNA PROCESSING FACTOR 40 HOMOLOG A (YEAST)"/>
    <property type="match status" value="1"/>
</dbReference>
<name>A0A9D5HMZ0_9LILI</name>
<evidence type="ECO:0008006" key="15">
    <source>
        <dbReference type="Google" id="ProtNLM"/>
    </source>
</evidence>
<comment type="similarity">
    <text evidence="7">Belongs to the PRPF40 family.</text>
</comment>
<dbReference type="Proteomes" id="UP001085076">
    <property type="component" value="Miscellaneous, Linkage group lg02"/>
</dbReference>
<dbReference type="FunFam" id="1.10.10.440:FF:000019">
    <property type="entry name" value="Pre-mRNA-processing protein 40A"/>
    <property type="match status" value="1"/>
</dbReference>
<keyword evidence="14" id="KW-1185">Reference proteome</keyword>
<sequence length="1167" mass="132022">MANPFSSITKPTCCRMTLFRKSSFLKGVKGYVQLKDVGHTLRSSPAFREPFVFLVFLEDNPGRRDRDPSATLGFRIGPPLRPPAAAAACLRGFLSNVVAVFCLIFVEMTSNPQPPGAQPLRPSVVGSAGPPQTFGPPMSVQFRPVAPNQQAHQFIPAGSQQFQPVGQGMPASNAGIPSAQTQVPHFSQPMHHLPPRSAQQPGQGPASSQAMMYAPPSRPITSGSLQPQQNPQISNNNLPNLATPGMPLSSSYTFASSYGQPPNNVAAPSHFPSVSQMQTSNVPLGGQTWSVSGPQSTPLVPLNAQVLQQSSVSMAANTAPNVHSSPTEQSSDWQEHTAADGKRYYYNKKTKQSSWEKPVELMTLIERADASTVWKEFNTPDGRKYYYNKVTKQSKWTIPDELKLAREQAEKAGTMSGHTEPAVASISAVTCTVTSVVTPTSLPTTSPAEISPAPMNNIVNPPPLVASGSPSIGSLTSAEMTSGTTDAAGISNLSMPHNSLPGISLSAVDASRTMARVNDDTSSKQNAANTVDGVSAQDTEDAKKNILAAGITNAPPMEEKIVDEEPVYANKLEAKNAFKALLESANVESDWSWEQAMRVIINDKRYTALKTPGERKQAFNEYLGQRRKQELEEKRIKQKKAREDFTKMLEECEELTSSTRWSKAVSMFEDDERFNAVERTRDREDLFEAYLVELLKKEKAKAAEEHKKNILEYRSFLESCDYIKANSQWRKFQDRLEADERCYRLEILDRLEIFQEYIRDLEKEEEEQKKIQKEQLRRAERKNRDALRMMMEGHVASGILTAKIYWRDYCAKIKESSAYLAVSLNTSGSTPKDLFDDVVEELDKQFQEDKAQIKEAVKIGKLTLASTWTFEDFKAAIFTDDNLKGISDINLKLVFEEFLERVKEKEEKEAKKRQRLADKFSDLLYSIKEITTTSIWEECKSLFEDSEEYKSIDEEGFAKEIFEDYVMKLQEKLKEKERRRDEEKAKKEKEREEKEKRKEKERKEKDREREKEKGKERSRKEDTESENVDVTDNYGSKDKRREKDKERKHRKRRADDVSSENDEKEESKRSRRHSSDHKKSKKHTYSTDSDNKSRHKRHKKDRDGSHRNSAYEELEDGEGFGSSHRRSLGHSTNLRKERTCVWCFGLIKQKILSDVQHQPPFVHCLSS</sequence>
<feature type="region of interest" description="Disordered" evidence="10">
    <location>
        <begin position="516"/>
        <end position="538"/>
    </location>
</feature>
<feature type="domain" description="FF" evidence="12">
    <location>
        <begin position="571"/>
        <end position="625"/>
    </location>
</feature>
<evidence type="ECO:0000256" key="7">
    <source>
        <dbReference type="ARBA" id="ARBA00061317"/>
    </source>
</evidence>
<evidence type="ECO:0000259" key="11">
    <source>
        <dbReference type="PROSITE" id="PS50020"/>
    </source>
</evidence>
<feature type="compositionally biased region" description="Basic residues" evidence="10">
    <location>
        <begin position="1069"/>
        <end position="1084"/>
    </location>
</feature>
<feature type="domain" description="WW" evidence="11">
    <location>
        <begin position="368"/>
        <end position="401"/>
    </location>
</feature>
<comment type="caution">
    <text evidence="13">The sequence shown here is derived from an EMBL/GenBank/DDBJ whole genome shotgun (WGS) entry which is preliminary data.</text>
</comment>
<dbReference type="InterPro" id="IPR001202">
    <property type="entry name" value="WW_dom"/>
</dbReference>
<dbReference type="AlphaFoldDB" id="A0A9D5HMZ0"/>
<feature type="region of interest" description="Disordered" evidence="10">
    <location>
        <begin position="316"/>
        <end position="336"/>
    </location>
</feature>
<dbReference type="PANTHER" id="PTHR11864">
    <property type="entry name" value="PRE-MRNA-PROCESSING PROTEIN PRP40"/>
    <property type="match status" value="1"/>
</dbReference>
<evidence type="ECO:0000256" key="3">
    <source>
        <dbReference type="ARBA" id="ARBA00022737"/>
    </source>
</evidence>
<dbReference type="PROSITE" id="PS50020">
    <property type="entry name" value="WW_DOMAIN_2"/>
    <property type="match status" value="2"/>
</dbReference>